<keyword evidence="2" id="KW-1185">Reference proteome</keyword>
<gene>
    <name evidence="1" type="ORF">V2E39_13305</name>
</gene>
<evidence type="ECO:0000313" key="2">
    <source>
        <dbReference type="Proteomes" id="UP001350005"/>
    </source>
</evidence>
<sequence>MKINKLLIVCIFLFAVNCKKEISEIVTRNNKSDTEEVERKAIPSLSSVKVDGFIKESFVISCGSGCAISYSPEKIKQNNNTIEVLFNVKMYEDEIVTDAYNEAYIFLYNDSNSLDNIVKAGESEDFLKTLMPDAQQSFINFGNNLLRNQSKRLLKDKKQYSSSNEKNYTTCKLPFNFEDYYNTCYDSTEKCSGRYPSYILPENKNILDYYGIHKSPASFFLLPKIKNFQPIICAYTDSDIEGYELIIAEKGKLISSLKIAEMDGKSIQDFDITEQYMIILYQAKNTSDTRKEIGRYRISNNGEIIK</sequence>
<protein>
    <recommendedName>
        <fullName evidence="3">Lipoprotein</fullName>
    </recommendedName>
</protein>
<organism evidence="1 2">
    <name type="scientific">Chryseobacterium arthrosphaerae</name>
    <dbReference type="NCBI Taxonomy" id="651561"/>
    <lineage>
        <taxon>Bacteria</taxon>
        <taxon>Pseudomonadati</taxon>
        <taxon>Bacteroidota</taxon>
        <taxon>Flavobacteriia</taxon>
        <taxon>Flavobacteriales</taxon>
        <taxon>Weeksellaceae</taxon>
        <taxon>Chryseobacterium group</taxon>
        <taxon>Chryseobacterium</taxon>
    </lineage>
</organism>
<reference evidence="1 2" key="1">
    <citation type="submission" date="2024-01" db="EMBL/GenBank/DDBJ databases">
        <title>Whole genome of Chryseobacterium arthrosphaerae NNCa 2741.</title>
        <authorList>
            <person name="Boriskina E.V."/>
            <person name="Gordinskaya N.A."/>
            <person name="Kropotov V.S."/>
            <person name="Alekseeva A.E."/>
            <person name="Makhova M.A."/>
            <person name="Kryazhev D.V."/>
            <person name="Shkurkina I.S."/>
        </authorList>
    </citation>
    <scope>NUCLEOTIDE SEQUENCE [LARGE SCALE GENOMIC DNA]</scope>
    <source>
        <strain evidence="1 2">NNCa 2741</strain>
    </source>
</reference>
<dbReference type="RefSeq" id="WP_241309410.1">
    <property type="nucleotide sequence ID" value="NZ_JAKYXJ010000002.1"/>
</dbReference>
<name>A0ABU7R0P9_9FLAO</name>
<proteinExistence type="predicted"/>
<evidence type="ECO:0000313" key="1">
    <source>
        <dbReference type="EMBL" id="MEE6128365.1"/>
    </source>
</evidence>
<evidence type="ECO:0008006" key="3">
    <source>
        <dbReference type="Google" id="ProtNLM"/>
    </source>
</evidence>
<comment type="caution">
    <text evidence="1">The sequence shown here is derived from an EMBL/GenBank/DDBJ whole genome shotgun (WGS) entry which is preliminary data.</text>
</comment>
<dbReference type="Proteomes" id="UP001350005">
    <property type="component" value="Unassembled WGS sequence"/>
</dbReference>
<dbReference type="EMBL" id="JAZGJU010000026">
    <property type="protein sequence ID" value="MEE6128365.1"/>
    <property type="molecule type" value="Genomic_DNA"/>
</dbReference>
<accession>A0ABU7R0P9</accession>